<evidence type="ECO:0000313" key="1">
    <source>
        <dbReference type="EMBL" id="KNC23643.1"/>
    </source>
</evidence>
<gene>
    <name evidence="1" type="ORF">FF38_13241</name>
</gene>
<dbReference type="Proteomes" id="UP000037069">
    <property type="component" value="Unassembled WGS sequence"/>
</dbReference>
<dbReference type="EMBL" id="JRES01001322">
    <property type="protein sequence ID" value="KNC23643.1"/>
    <property type="molecule type" value="Genomic_DNA"/>
</dbReference>
<reference evidence="1 2" key="1">
    <citation type="journal article" date="2015" name="Nat. Commun.">
        <title>Lucilia cuprina genome unlocks parasitic fly biology to underpin future interventions.</title>
        <authorList>
            <person name="Anstead C.A."/>
            <person name="Korhonen P.K."/>
            <person name="Young N.D."/>
            <person name="Hall R.S."/>
            <person name="Jex A.R."/>
            <person name="Murali S.C."/>
            <person name="Hughes D.S."/>
            <person name="Lee S.F."/>
            <person name="Perry T."/>
            <person name="Stroehlein A.J."/>
            <person name="Ansell B.R."/>
            <person name="Breugelmans B."/>
            <person name="Hofmann A."/>
            <person name="Qu J."/>
            <person name="Dugan S."/>
            <person name="Lee S.L."/>
            <person name="Chao H."/>
            <person name="Dinh H."/>
            <person name="Han Y."/>
            <person name="Doddapaneni H.V."/>
            <person name="Worley K.C."/>
            <person name="Muzny D.M."/>
            <person name="Ioannidis P."/>
            <person name="Waterhouse R.M."/>
            <person name="Zdobnov E.M."/>
            <person name="James P.J."/>
            <person name="Bagnall N.H."/>
            <person name="Kotze A.C."/>
            <person name="Gibbs R.A."/>
            <person name="Richards S."/>
            <person name="Batterham P."/>
            <person name="Gasser R.B."/>
        </authorList>
    </citation>
    <scope>NUCLEOTIDE SEQUENCE [LARGE SCALE GENOMIC DNA]</scope>
    <source>
        <strain evidence="1 2">LS</strain>
        <tissue evidence="1">Full body</tissue>
    </source>
</reference>
<proteinExistence type="predicted"/>
<evidence type="ECO:0000313" key="2">
    <source>
        <dbReference type="Proteomes" id="UP000037069"/>
    </source>
</evidence>
<sequence length="150" mass="16956">MGKYFPLLSVSSSSSYHHRPVSSQWINEQTDKLVIIHDVVIIIIGATLLLEASTCNSHLQLEKLTPVVGVVFPVGFLALPRPRRDSARTGVPSGPIGYKIFFETKPDPFQLQSDWKTNNFKVDVTSFTNNYKYRQIFTHTSLLALSKKYI</sequence>
<organism evidence="1 2">
    <name type="scientific">Lucilia cuprina</name>
    <name type="common">Green bottle fly</name>
    <name type="synonym">Australian sheep blowfly</name>
    <dbReference type="NCBI Taxonomy" id="7375"/>
    <lineage>
        <taxon>Eukaryota</taxon>
        <taxon>Metazoa</taxon>
        <taxon>Ecdysozoa</taxon>
        <taxon>Arthropoda</taxon>
        <taxon>Hexapoda</taxon>
        <taxon>Insecta</taxon>
        <taxon>Pterygota</taxon>
        <taxon>Neoptera</taxon>
        <taxon>Endopterygota</taxon>
        <taxon>Diptera</taxon>
        <taxon>Brachycera</taxon>
        <taxon>Muscomorpha</taxon>
        <taxon>Oestroidea</taxon>
        <taxon>Calliphoridae</taxon>
        <taxon>Luciliinae</taxon>
        <taxon>Lucilia</taxon>
    </lineage>
</organism>
<protein>
    <submittedName>
        <fullName evidence="1">Uncharacterized protein</fullName>
    </submittedName>
</protein>
<name>A0A0L0BUH6_LUCCU</name>
<comment type="caution">
    <text evidence="1">The sequence shown here is derived from an EMBL/GenBank/DDBJ whole genome shotgun (WGS) entry which is preliminary data.</text>
</comment>
<accession>A0A0L0BUH6</accession>
<dbReference type="AlphaFoldDB" id="A0A0L0BUH6"/>
<keyword evidence="2" id="KW-1185">Reference proteome</keyword>